<keyword evidence="4" id="KW-0472">Membrane</keyword>
<name>A0A0U1Q3I6_9BURK</name>
<evidence type="ECO:0000256" key="3">
    <source>
        <dbReference type="ARBA" id="ARBA00022729"/>
    </source>
</evidence>
<feature type="chain" id="PRO_5006713123" evidence="7">
    <location>
        <begin position="29"/>
        <end position="280"/>
    </location>
</feature>
<dbReference type="PANTHER" id="PTHR30429:SF1">
    <property type="entry name" value="D-METHIONINE-BINDING LIPOPROTEIN METQ-RELATED"/>
    <property type="match status" value="1"/>
</dbReference>
<organism evidence="8 9">
    <name type="scientific">Lampropedia cohaerens</name>
    <dbReference type="NCBI Taxonomy" id="1610491"/>
    <lineage>
        <taxon>Bacteria</taxon>
        <taxon>Pseudomonadati</taxon>
        <taxon>Pseudomonadota</taxon>
        <taxon>Betaproteobacteria</taxon>
        <taxon>Burkholderiales</taxon>
        <taxon>Comamonadaceae</taxon>
        <taxon>Lampropedia</taxon>
    </lineage>
</organism>
<evidence type="ECO:0000256" key="6">
    <source>
        <dbReference type="ARBA" id="ARBA00023288"/>
    </source>
</evidence>
<proteinExistence type="inferred from homology"/>
<dbReference type="PATRIC" id="fig|1610491.3.peg.71"/>
<keyword evidence="5" id="KW-0564">Palmitate</keyword>
<comment type="subcellular location">
    <subcellularLocation>
        <location evidence="1">Membrane</location>
        <topology evidence="1">Lipid-anchor</topology>
    </subcellularLocation>
</comment>
<comment type="caution">
    <text evidence="8">The sequence shown here is derived from an EMBL/GenBank/DDBJ whole genome shotgun (WGS) entry which is preliminary data.</text>
</comment>
<reference evidence="8 9" key="1">
    <citation type="submission" date="2015-05" db="EMBL/GenBank/DDBJ databases">
        <title>Draft genome sequence of Lampropedia sp. CT6, isolated from the microbial mat of a hot water spring, located at Manikaran, India.</title>
        <authorList>
            <person name="Tripathi C."/>
            <person name="Rani P."/>
            <person name="Mahato N.K."/>
            <person name="Lal R."/>
        </authorList>
    </citation>
    <scope>NUCLEOTIDE SEQUENCE [LARGE SCALE GENOMIC DNA]</scope>
    <source>
        <strain evidence="8 9">CT6</strain>
    </source>
</reference>
<dbReference type="SUPFAM" id="SSF53850">
    <property type="entry name" value="Periplasmic binding protein-like II"/>
    <property type="match status" value="1"/>
</dbReference>
<dbReference type="Pfam" id="PF03180">
    <property type="entry name" value="Lipoprotein_9"/>
    <property type="match status" value="1"/>
</dbReference>
<dbReference type="InterPro" id="IPR004872">
    <property type="entry name" value="Lipoprotein_NlpA"/>
</dbReference>
<comment type="similarity">
    <text evidence="2">Belongs to the NlpA lipoprotein family.</text>
</comment>
<evidence type="ECO:0000256" key="4">
    <source>
        <dbReference type="ARBA" id="ARBA00023136"/>
    </source>
</evidence>
<dbReference type="PROSITE" id="PS51257">
    <property type="entry name" value="PROKAR_LIPOPROTEIN"/>
    <property type="match status" value="1"/>
</dbReference>
<dbReference type="OrthoDB" id="9812878at2"/>
<keyword evidence="6" id="KW-0449">Lipoprotein</keyword>
<feature type="signal peptide" evidence="7">
    <location>
        <begin position="1"/>
        <end position="28"/>
    </location>
</feature>
<keyword evidence="9" id="KW-1185">Reference proteome</keyword>
<evidence type="ECO:0000313" key="8">
    <source>
        <dbReference type="EMBL" id="KKW69306.1"/>
    </source>
</evidence>
<gene>
    <name evidence="8" type="ORF">AAV94_00335</name>
</gene>
<dbReference type="AlphaFoldDB" id="A0A0U1Q3I6"/>
<evidence type="ECO:0000256" key="2">
    <source>
        <dbReference type="ARBA" id="ARBA00008973"/>
    </source>
</evidence>
<dbReference type="Proteomes" id="UP000050580">
    <property type="component" value="Unassembled WGS sequence"/>
</dbReference>
<dbReference type="EMBL" id="LBNQ01000007">
    <property type="protein sequence ID" value="KKW69306.1"/>
    <property type="molecule type" value="Genomic_DNA"/>
</dbReference>
<dbReference type="RefSeq" id="WP_046740343.1">
    <property type="nucleotide sequence ID" value="NZ_LBNQ01000007.1"/>
</dbReference>
<evidence type="ECO:0000256" key="5">
    <source>
        <dbReference type="ARBA" id="ARBA00023139"/>
    </source>
</evidence>
<keyword evidence="3 7" id="KW-0732">Signal</keyword>
<dbReference type="Gene3D" id="3.40.190.10">
    <property type="entry name" value="Periplasmic binding protein-like II"/>
    <property type="match status" value="2"/>
</dbReference>
<evidence type="ECO:0000313" key="9">
    <source>
        <dbReference type="Proteomes" id="UP000050580"/>
    </source>
</evidence>
<evidence type="ECO:0000256" key="7">
    <source>
        <dbReference type="SAM" id="SignalP"/>
    </source>
</evidence>
<dbReference type="STRING" id="1610491.AAV94_00335"/>
<accession>A0A0U1Q3I6</accession>
<dbReference type="PANTHER" id="PTHR30429">
    <property type="entry name" value="D-METHIONINE-BINDING LIPOPROTEIN METQ"/>
    <property type="match status" value="1"/>
</dbReference>
<dbReference type="GO" id="GO:0016020">
    <property type="term" value="C:membrane"/>
    <property type="evidence" value="ECO:0007669"/>
    <property type="project" value="UniProtKB-SubCell"/>
</dbReference>
<sequence>MPVFPRLVRLFSCLGFVLAGLACQPALASRPAEAAPLKLGVIAVVANEATEFAIREAARQGLTVELVEFSDWVRPNVALAEGAIDVNFFQHAPFLQLFNQNRGVQLVPVAYGYSTTMGIYSKKLSKGDAIPVRARVAIPSDPVNGARALLLLQSAGLIALKEGVTTQATVQDIVANPRQLRIFPIDGALAARTFDDVDLSVTYASFAQQAGLAQTDALHYDNTDADNIRRYAIRFVTRPELVDDPRIQRLIAIYQHSTQVRALLRKHYGELVDFAWDLPQ</sequence>
<protein>
    <submittedName>
        <fullName evidence="8">Iron ABC transporter substrate-binding protein</fullName>
    </submittedName>
</protein>
<evidence type="ECO:0000256" key="1">
    <source>
        <dbReference type="ARBA" id="ARBA00004635"/>
    </source>
</evidence>